<evidence type="ECO:0000313" key="1">
    <source>
        <dbReference type="EMBL" id="KAK1139145.1"/>
    </source>
</evidence>
<gene>
    <name evidence="1" type="ORF">N8T08_001268</name>
</gene>
<proteinExistence type="predicted"/>
<protein>
    <submittedName>
        <fullName evidence="1">Uncharacterized protein</fullName>
    </submittedName>
</protein>
<dbReference type="EMBL" id="JAOPJF010000116">
    <property type="protein sequence ID" value="KAK1139145.1"/>
    <property type="molecule type" value="Genomic_DNA"/>
</dbReference>
<comment type="caution">
    <text evidence="1">The sequence shown here is derived from an EMBL/GenBank/DDBJ whole genome shotgun (WGS) entry which is preliminary data.</text>
</comment>
<reference evidence="1 2" key="1">
    <citation type="journal article" date="2023" name="ACS Omega">
        <title>Identification of the Neoaspergillic Acid Biosynthesis Gene Cluster by Establishing an In Vitro CRISPR-Ribonucleoprotein Genetic System in Aspergillus melleus.</title>
        <authorList>
            <person name="Yuan B."/>
            <person name="Grau M.F."/>
            <person name="Murata R.M."/>
            <person name="Torok T."/>
            <person name="Venkateswaran K."/>
            <person name="Stajich J.E."/>
            <person name="Wang C.C.C."/>
        </authorList>
    </citation>
    <scope>NUCLEOTIDE SEQUENCE [LARGE SCALE GENOMIC DNA]</scope>
    <source>
        <strain evidence="1 2">IMV 1140</strain>
    </source>
</reference>
<organism evidence="1 2">
    <name type="scientific">Aspergillus melleus</name>
    <dbReference type="NCBI Taxonomy" id="138277"/>
    <lineage>
        <taxon>Eukaryota</taxon>
        <taxon>Fungi</taxon>
        <taxon>Dikarya</taxon>
        <taxon>Ascomycota</taxon>
        <taxon>Pezizomycotina</taxon>
        <taxon>Eurotiomycetes</taxon>
        <taxon>Eurotiomycetidae</taxon>
        <taxon>Eurotiales</taxon>
        <taxon>Aspergillaceae</taxon>
        <taxon>Aspergillus</taxon>
        <taxon>Aspergillus subgen. Circumdati</taxon>
    </lineage>
</organism>
<sequence>MLESRLEQTTLLKLQGREMLIGTNTYQLVELFAERVVPEMLERHSHFVARRGSDNLMCMIKLCFQSHPGRATDDEVAACAAWGKKQLERDIRALQVTESIVETPYLLEHAILRQDDIHEYPGGYISAIVMSKMPGKPADEYDGLTTSERSLIKGRVTSILESMRLVGWKMSEGYPELVVYDRSTGNVSITGLNRGSELDPNRTVPITEDSSLVNGFGQDIWWE</sequence>
<keyword evidence="2" id="KW-1185">Reference proteome</keyword>
<evidence type="ECO:0000313" key="2">
    <source>
        <dbReference type="Proteomes" id="UP001177260"/>
    </source>
</evidence>
<dbReference type="Proteomes" id="UP001177260">
    <property type="component" value="Unassembled WGS sequence"/>
</dbReference>
<name>A0ACC3ANK5_9EURO</name>
<accession>A0ACC3ANK5</accession>